<dbReference type="CTD" id="9813980"/>
<dbReference type="GeneID" id="9813980"/>
<name>A0A6A5G3P8_CAERE</name>
<reference evidence="1 2" key="1">
    <citation type="submission" date="2019-12" db="EMBL/GenBank/DDBJ databases">
        <title>Chromosome-level assembly of the Caenorhabditis remanei genome.</title>
        <authorList>
            <person name="Teterina A.A."/>
            <person name="Willis J.H."/>
            <person name="Phillips P.C."/>
        </authorList>
    </citation>
    <scope>NUCLEOTIDE SEQUENCE [LARGE SCALE GENOMIC DNA]</scope>
    <source>
        <strain evidence="1 2">PX506</strain>
        <tissue evidence="1">Whole organism</tissue>
    </source>
</reference>
<accession>A0A6A5G3P8</accession>
<dbReference type="KEGG" id="crq:GCK72_026025"/>
<dbReference type="AlphaFoldDB" id="A0A6A5G3P8"/>
<evidence type="ECO:0000313" key="1">
    <source>
        <dbReference type="EMBL" id="KAF1749557.1"/>
    </source>
</evidence>
<evidence type="ECO:0000313" key="2">
    <source>
        <dbReference type="Proteomes" id="UP000483820"/>
    </source>
</evidence>
<sequence length="176" mass="20488">MSSSIKGNPIRKFYSYKLVLLNLDKSSYRGAVFNQSSAKNLRQEPPRTQDMKFETAVKLPRQQNTKKNIVNKINIKLEGLNYKMGSSMLHPQKFGGGFVFVKRPCDVYGPVLQKIIHQIIKQAQSRRNGELKQILIYINGITEGQYGMINEKYSMFIGNNHRRRFQNLFCFLIFFQ</sequence>
<protein>
    <recommendedName>
        <fullName evidence="3">Piwi domain-containing protein</fullName>
    </recommendedName>
</protein>
<dbReference type="SUPFAM" id="SSF53098">
    <property type="entry name" value="Ribonuclease H-like"/>
    <property type="match status" value="1"/>
</dbReference>
<dbReference type="RefSeq" id="XP_053580182.1">
    <property type="nucleotide sequence ID" value="XM_053736616.1"/>
</dbReference>
<evidence type="ECO:0008006" key="3">
    <source>
        <dbReference type="Google" id="ProtNLM"/>
    </source>
</evidence>
<dbReference type="Proteomes" id="UP000483820">
    <property type="component" value="Chromosome X"/>
</dbReference>
<comment type="caution">
    <text evidence="1">The sequence shown here is derived from an EMBL/GenBank/DDBJ whole genome shotgun (WGS) entry which is preliminary data.</text>
</comment>
<proteinExistence type="predicted"/>
<organism evidence="1 2">
    <name type="scientific">Caenorhabditis remanei</name>
    <name type="common">Caenorhabditis vulgaris</name>
    <dbReference type="NCBI Taxonomy" id="31234"/>
    <lineage>
        <taxon>Eukaryota</taxon>
        <taxon>Metazoa</taxon>
        <taxon>Ecdysozoa</taxon>
        <taxon>Nematoda</taxon>
        <taxon>Chromadorea</taxon>
        <taxon>Rhabditida</taxon>
        <taxon>Rhabditina</taxon>
        <taxon>Rhabditomorpha</taxon>
        <taxon>Rhabditoidea</taxon>
        <taxon>Rhabditidae</taxon>
        <taxon>Peloderinae</taxon>
        <taxon>Caenorhabditis</taxon>
    </lineage>
</organism>
<gene>
    <name evidence="1" type="ORF">GCK72_026025</name>
</gene>
<dbReference type="EMBL" id="WUAV01000006">
    <property type="protein sequence ID" value="KAF1749557.1"/>
    <property type="molecule type" value="Genomic_DNA"/>
</dbReference>
<dbReference type="InterPro" id="IPR012337">
    <property type="entry name" value="RNaseH-like_sf"/>
</dbReference>